<evidence type="ECO:0000313" key="1">
    <source>
        <dbReference type="EMBL" id="RWX74202.1"/>
    </source>
</evidence>
<proteinExistence type="predicted"/>
<protein>
    <submittedName>
        <fullName evidence="1">Uncharacterized protein</fullName>
    </submittedName>
</protein>
<dbReference type="EMBL" id="RXGA01000001">
    <property type="protein sequence ID" value="RWX74202.1"/>
    <property type="molecule type" value="Genomic_DNA"/>
</dbReference>
<name>A0A3S3VDI3_METS7</name>
<reference evidence="1 2" key="1">
    <citation type="submission" date="2018-12" db="EMBL/GenBank/DDBJ databases">
        <title>The complete genome of the methanogenic archaea of the candidate phylum Verstraetearchaeota, obtained from the metagenome of underground thermal water.</title>
        <authorList>
            <person name="Kadnikov V.V."/>
            <person name="Mardanov A.V."/>
            <person name="Beletsky A.V."/>
            <person name="Karnachuk O.V."/>
            <person name="Ravin N.V."/>
        </authorList>
    </citation>
    <scope>NUCLEOTIDE SEQUENCE [LARGE SCALE GENOMIC DNA]</scope>
    <source>
        <strain evidence="1">Ch88</strain>
    </source>
</reference>
<sequence length="143" mass="16430">MAELPPPKTLNPPSAEYFYKVLQMPRRKPRKSLKKIIDEAEEEAEKRDLSLGRPLVEEIDDLVWHEDEIVIYSPTMIDLPAKVYRMMAGGLKRRGFKVYRQKGVELRNDRLVKTDRYIVEGEGAAEEAAICARLNNLSIVEAC</sequence>
<gene>
    <name evidence="1" type="ORF">Metus_0227</name>
</gene>
<dbReference type="Proteomes" id="UP000288215">
    <property type="component" value="Unassembled WGS sequence"/>
</dbReference>
<dbReference type="AlphaFoldDB" id="A0A3S3VDI3"/>
<accession>A0A3S3VDI3</accession>
<evidence type="ECO:0000313" key="2">
    <source>
        <dbReference type="Proteomes" id="UP000288215"/>
    </source>
</evidence>
<comment type="caution">
    <text evidence="1">The sequence shown here is derived from an EMBL/GenBank/DDBJ whole genome shotgun (WGS) entry which is preliminary data.</text>
</comment>
<organism evidence="1 2">
    <name type="scientific">Methanosuratincola subterraneus</name>
    <dbReference type="NCBI Taxonomy" id="2593994"/>
    <lineage>
        <taxon>Archaea</taxon>
        <taxon>Thermoproteota</taxon>
        <taxon>Methanosuratincolia</taxon>
        <taxon>Candidatus Methanomethylicales</taxon>
        <taxon>Candidatus Methanomethylicaceae</taxon>
        <taxon>Candidatus Methanosuratincola (ex Vanwonterghem et al. 2016)</taxon>
    </lineage>
</organism>